<evidence type="ECO:0000313" key="5">
    <source>
        <dbReference type="EMBL" id="SNY38868.1"/>
    </source>
</evidence>
<sequence>MDKKVDSLIKILDSLAIYKWGISSVPKSNKFYHDYSYAISLILNYDYDLEDYNPRDFHDFLIFNIRDELKSSIGIVEDHLKEEGIDYYVVSNMQKDKKLAIGEYSHKMAAVRAGLGWIGKNALLITKGYGPRVRLATILVNLDLPVSKKVDYDGCGSCNLCVNICPTNCIVDVNWSNGLKREDKINIFNCIDKNESREGHICGLCLVVCPVGGEKWLI</sequence>
<evidence type="ECO:0000256" key="2">
    <source>
        <dbReference type="ARBA" id="ARBA00023004"/>
    </source>
</evidence>
<keyword evidence="2" id="KW-0408">Iron</keyword>
<protein>
    <submittedName>
        <fullName evidence="5">4Fe-4S binding domain-containing protein</fullName>
    </submittedName>
</protein>
<dbReference type="GO" id="GO:0051536">
    <property type="term" value="F:iron-sulfur cluster binding"/>
    <property type="evidence" value="ECO:0007669"/>
    <property type="project" value="UniProtKB-KW"/>
</dbReference>
<dbReference type="Proteomes" id="UP000219573">
    <property type="component" value="Unassembled WGS sequence"/>
</dbReference>
<evidence type="ECO:0000256" key="1">
    <source>
        <dbReference type="ARBA" id="ARBA00022723"/>
    </source>
</evidence>
<accession>A0A285HSZ1</accession>
<dbReference type="RefSeq" id="WP_097018834.1">
    <property type="nucleotide sequence ID" value="NZ_OBDZ01000024.1"/>
</dbReference>
<name>A0A285HSZ1_9FIRM</name>
<organism evidence="5 6">
    <name type="scientific">Orenia metallireducens</name>
    <dbReference type="NCBI Taxonomy" id="1413210"/>
    <lineage>
        <taxon>Bacteria</taxon>
        <taxon>Bacillati</taxon>
        <taxon>Bacillota</taxon>
        <taxon>Clostridia</taxon>
        <taxon>Halanaerobiales</taxon>
        <taxon>Halobacteroidaceae</taxon>
        <taxon>Orenia</taxon>
    </lineage>
</organism>
<evidence type="ECO:0000259" key="4">
    <source>
        <dbReference type="PROSITE" id="PS51379"/>
    </source>
</evidence>
<reference evidence="6" key="1">
    <citation type="submission" date="2017-09" db="EMBL/GenBank/DDBJ databases">
        <authorList>
            <person name="Varghese N."/>
            <person name="Submissions S."/>
        </authorList>
    </citation>
    <scope>NUCLEOTIDE SEQUENCE [LARGE SCALE GENOMIC DNA]</scope>
    <source>
        <strain evidence="6">MSL47</strain>
    </source>
</reference>
<keyword evidence="1" id="KW-0479">Metal-binding</keyword>
<proteinExistence type="predicted"/>
<gene>
    <name evidence="5" type="ORF">SAMN06265827_12435</name>
</gene>
<evidence type="ECO:0000313" key="6">
    <source>
        <dbReference type="Proteomes" id="UP000219573"/>
    </source>
</evidence>
<dbReference type="PANTHER" id="PTHR42827">
    <property type="entry name" value="IRON-SULFUR CLUSTER-BINDING PROTEIN-RELATED"/>
    <property type="match status" value="1"/>
</dbReference>
<dbReference type="PROSITE" id="PS51379">
    <property type="entry name" value="4FE4S_FER_2"/>
    <property type="match status" value="1"/>
</dbReference>
<feature type="domain" description="4Fe-4S ferredoxin-type" evidence="4">
    <location>
        <begin position="146"/>
        <end position="176"/>
    </location>
</feature>
<dbReference type="GO" id="GO:0046872">
    <property type="term" value="F:metal ion binding"/>
    <property type="evidence" value="ECO:0007669"/>
    <property type="project" value="UniProtKB-KW"/>
</dbReference>
<dbReference type="PANTHER" id="PTHR42827:SF1">
    <property type="entry name" value="IRON-SULFUR CLUSTER-BINDING PROTEIN"/>
    <property type="match status" value="1"/>
</dbReference>
<dbReference type="Gene3D" id="3.30.70.20">
    <property type="match status" value="1"/>
</dbReference>
<evidence type="ECO:0000256" key="3">
    <source>
        <dbReference type="ARBA" id="ARBA00023014"/>
    </source>
</evidence>
<dbReference type="PROSITE" id="PS00198">
    <property type="entry name" value="4FE4S_FER_1"/>
    <property type="match status" value="1"/>
</dbReference>
<dbReference type="OrthoDB" id="9815745at2"/>
<dbReference type="AlphaFoldDB" id="A0A285HSZ1"/>
<dbReference type="InterPro" id="IPR017896">
    <property type="entry name" value="4Fe4S_Fe-S-bd"/>
</dbReference>
<dbReference type="Pfam" id="PF00037">
    <property type="entry name" value="Fer4"/>
    <property type="match status" value="1"/>
</dbReference>
<dbReference type="EMBL" id="OBDZ01000024">
    <property type="protein sequence ID" value="SNY38868.1"/>
    <property type="molecule type" value="Genomic_DNA"/>
</dbReference>
<keyword evidence="6" id="KW-1185">Reference proteome</keyword>
<dbReference type="SUPFAM" id="SSF54862">
    <property type="entry name" value="4Fe-4S ferredoxins"/>
    <property type="match status" value="1"/>
</dbReference>
<keyword evidence="3" id="KW-0411">Iron-sulfur</keyword>
<dbReference type="InterPro" id="IPR017900">
    <property type="entry name" value="4Fe4S_Fe_S_CS"/>
</dbReference>